<dbReference type="InterPro" id="IPR011333">
    <property type="entry name" value="SKP1/BTB/POZ_sf"/>
</dbReference>
<dbReference type="SMART" id="SM00225">
    <property type="entry name" value="BTB"/>
    <property type="match status" value="2"/>
</dbReference>
<keyword evidence="3" id="KW-1185">Reference proteome</keyword>
<reference evidence="2 3" key="1">
    <citation type="submission" date="2019-01" db="EMBL/GenBank/DDBJ databases">
        <title>Draft genome sequences of three monokaryotic isolates of the white-rot basidiomycete fungus Dichomitus squalens.</title>
        <authorList>
            <consortium name="DOE Joint Genome Institute"/>
            <person name="Lopez S.C."/>
            <person name="Andreopoulos B."/>
            <person name="Pangilinan J."/>
            <person name="Lipzen A."/>
            <person name="Riley R."/>
            <person name="Ahrendt S."/>
            <person name="Ng V."/>
            <person name="Barry K."/>
            <person name="Daum C."/>
            <person name="Grigoriev I.V."/>
            <person name="Hilden K.S."/>
            <person name="Makela M.R."/>
            <person name="de Vries R.P."/>
        </authorList>
    </citation>
    <scope>NUCLEOTIDE SEQUENCE [LARGE SCALE GENOMIC DNA]</scope>
    <source>
        <strain evidence="2 3">CBS 464.89</strain>
    </source>
</reference>
<accession>A0A4Q9NB14</accession>
<organism evidence="2 3">
    <name type="scientific">Dichomitus squalens</name>
    <dbReference type="NCBI Taxonomy" id="114155"/>
    <lineage>
        <taxon>Eukaryota</taxon>
        <taxon>Fungi</taxon>
        <taxon>Dikarya</taxon>
        <taxon>Basidiomycota</taxon>
        <taxon>Agaricomycotina</taxon>
        <taxon>Agaricomycetes</taxon>
        <taxon>Polyporales</taxon>
        <taxon>Polyporaceae</taxon>
        <taxon>Dichomitus</taxon>
    </lineage>
</organism>
<dbReference type="Pfam" id="PF00651">
    <property type="entry name" value="BTB"/>
    <property type="match status" value="1"/>
</dbReference>
<proteinExistence type="predicted"/>
<dbReference type="EMBL" id="ML145134">
    <property type="protein sequence ID" value="TBU57647.1"/>
    <property type="molecule type" value="Genomic_DNA"/>
</dbReference>
<dbReference type="Gene3D" id="3.30.710.10">
    <property type="entry name" value="Potassium Channel Kv1.1, Chain A"/>
    <property type="match status" value="1"/>
</dbReference>
<gene>
    <name evidence="2" type="ORF">BD310DRAFT_1039680</name>
</gene>
<evidence type="ECO:0000313" key="3">
    <source>
        <dbReference type="Proteomes" id="UP000292082"/>
    </source>
</evidence>
<feature type="region of interest" description="Disordered" evidence="1">
    <location>
        <begin position="1"/>
        <end position="20"/>
    </location>
</feature>
<evidence type="ECO:0000313" key="2">
    <source>
        <dbReference type="EMBL" id="TBU57647.1"/>
    </source>
</evidence>
<protein>
    <submittedName>
        <fullName evidence="2">Uncharacterized protein</fullName>
    </submittedName>
</protein>
<sequence>MKESSSSSQTAAPAPRLASSPFDKPDADIVLRSADGVDFCVRSHILIEASPVFESILSIPQPQMDGRPIIDLTEDHKTLDIILRICYPIVKPDSPRSLGEIELAVKAALKYDTELPLSVLKGELFSLSPTNPIAVWAIGCRTGLEDVARRGAAEIVVRQAPLNVAVGDLEGVSAGDYYRLREFHRKGGKVEDGFRLISSSTETPSEASGTSGYVAAPAEAPYPDLVCTSSDGIEVLAHRGFLASASPVLKRQIDGLAKPTSGSDLLVLRLSEPAQLLKSLLGLCYPGQVPDLRSSPSHLAAVLAALEKYEMQSLRIAILPQWEKITGAEPLRAYSVAAGLAHLRDCAKTAAKYTLSASLEGRYVMEMESASALAYHHLIAYHTSCRAVANELLRPLLPEPEDKLSEYHRDDAWAASPRVQMKKGKKADCYYHSKCASQMEVPPNTSSQDVWLTNYIEDVVAKTEAHPNDVPLVPSAFEAALTAGQWCRSCSTLATKLSAIDTALRAIGSRIEQASITCTCAVSMRVPDAHLTDISGVLTRPI</sequence>
<evidence type="ECO:0000256" key="1">
    <source>
        <dbReference type="SAM" id="MobiDB-lite"/>
    </source>
</evidence>
<dbReference type="Proteomes" id="UP000292082">
    <property type="component" value="Unassembled WGS sequence"/>
</dbReference>
<dbReference type="AlphaFoldDB" id="A0A4Q9NB14"/>
<dbReference type="InterPro" id="IPR000210">
    <property type="entry name" value="BTB/POZ_dom"/>
</dbReference>
<name>A0A4Q9NB14_9APHY</name>